<name>A0AAV1QXG9_9ROSI</name>
<protein>
    <submittedName>
        <fullName evidence="8">Uncharacterized protein</fullName>
    </submittedName>
</protein>
<keyword evidence="2" id="KW-0833">Ubl conjugation pathway</keyword>
<dbReference type="PANTHER" id="PTHR32370">
    <property type="entry name" value="OS12G0117600 PROTEIN"/>
    <property type="match status" value="1"/>
</dbReference>
<gene>
    <name evidence="8" type="ORF">DCAF_LOCUS3132</name>
</gene>
<evidence type="ECO:0000256" key="4">
    <source>
        <dbReference type="SAM" id="Coils"/>
    </source>
</evidence>
<dbReference type="Gene3D" id="3.30.710.10">
    <property type="entry name" value="Potassium Channel Kv1.1, Chain A"/>
    <property type="match status" value="1"/>
</dbReference>
<feature type="compositionally biased region" description="Basic and acidic residues" evidence="5">
    <location>
        <begin position="592"/>
        <end position="606"/>
    </location>
</feature>
<dbReference type="PROSITE" id="PS51649">
    <property type="entry name" value="NPH3"/>
    <property type="match status" value="1"/>
</dbReference>
<dbReference type="SUPFAM" id="SSF54695">
    <property type="entry name" value="POZ domain"/>
    <property type="match status" value="1"/>
</dbReference>
<sequence>MACMKLGSKSEVFHLNGHTWLCSTGLQSDVIIEIGETSFHLHKFPLLSRSKVLENLIGHHSNEDEKKRVLQLHDVPGGSKTFLLVAKFCYGVKMELNASNVVSLRCAAEYLGMSEDYGEGNLITETENFLNEVFGGWTDSLKALETCEEVLPQAEELHIVSRCINSLAMKASADPSLFSWPMQGGSDKRNPDGTVFWNGIRTSAKPHPVGEDWWYEDVSFLRLPLYKRLILAVHSNDMKPERVAGALMCYAKRHLPLLGRQSSIESGNFSAPGSTISATSEADQRNLLEELVELLPDEKGVTPSNFLLRLLRTAMIIHASPSCRENLEKRIGAQLDQASLQDLLIPNTGYSAETLYDIDCVQRILDHFMLVYRDDPPSNYVVDEGQIMEASHSLTPITMVANLIDSYLAEVAPDVNLKLAKFQSLAAVIPEYARPLDDGIYRAIDIYLKSHPWLTDSEREQLSRLMNCQKFSLEASTHAAQNERLPLRVIVQVLFFEQLRLRTSVSGWFFVSENLDNSQNLSGNLALARNDMHSQAGAAHSRIVVDDMKERVSELQKECLSMKQEIEKLGKTKVGSWNILFKKFGFGRSKSKSGDPKASKPTDTKESPTSSAPLMIGGENHNHELVE</sequence>
<comment type="similarity">
    <text evidence="3">Belongs to the NPH3 family.</text>
</comment>
<feature type="coiled-coil region" evidence="4">
    <location>
        <begin position="545"/>
        <end position="572"/>
    </location>
</feature>
<evidence type="ECO:0000313" key="8">
    <source>
        <dbReference type="EMBL" id="CAK7325455.1"/>
    </source>
</evidence>
<evidence type="ECO:0000259" key="6">
    <source>
        <dbReference type="PROSITE" id="PS50097"/>
    </source>
</evidence>
<feature type="domain" description="NPH3" evidence="7">
    <location>
        <begin position="212"/>
        <end position="500"/>
    </location>
</feature>
<evidence type="ECO:0000256" key="2">
    <source>
        <dbReference type="ARBA" id="ARBA00022786"/>
    </source>
</evidence>
<dbReference type="InterPro" id="IPR000210">
    <property type="entry name" value="BTB/POZ_dom"/>
</dbReference>
<comment type="pathway">
    <text evidence="1">Protein modification; protein ubiquitination.</text>
</comment>
<keyword evidence="9" id="KW-1185">Reference proteome</keyword>
<evidence type="ECO:0000313" key="9">
    <source>
        <dbReference type="Proteomes" id="UP001314170"/>
    </source>
</evidence>
<proteinExistence type="inferred from homology"/>
<organism evidence="8 9">
    <name type="scientific">Dovyalis caffra</name>
    <dbReference type="NCBI Taxonomy" id="77055"/>
    <lineage>
        <taxon>Eukaryota</taxon>
        <taxon>Viridiplantae</taxon>
        <taxon>Streptophyta</taxon>
        <taxon>Embryophyta</taxon>
        <taxon>Tracheophyta</taxon>
        <taxon>Spermatophyta</taxon>
        <taxon>Magnoliopsida</taxon>
        <taxon>eudicotyledons</taxon>
        <taxon>Gunneridae</taxon>
        <taxon>Pentapetalae</taxon>
        <taxon>rosids</taxon>
        <taxon>fabids</taxon>
        <taxon>Malpighiales</taxon>
        <taxon>Salicaceae</taxon>
        <taxon>Flacourtieae</taxon>
        <taxon>Dovyalis</taxon>
    </lineage>
</organism>
<keyword evidence="4" id="KW-0175">Coiled coil</keyword>
<evidence type="ECO:0000256" key="1">
    <source>
        <dbReference type="ARBA" id="ARBA00004906"/>
    </source>
</evidence>
<reference evidence="8 9" key="1">
    <citation type="submission" date="2024-01" db="EMBL/GenBank/DDBJ databases">
        <authorList>
            <person name="Waweru B."/>
        </authorList>
    </citation>
    <scope>NUCLEOTIDE SEQUENCE [LARGE SCALE GENOMIC DNA]</scope>
</reference>
<dbReference type="InterPro" id="IPR011333">
    <property type="entry name" value="SKP1/BTB/POZ_sf"/>
</dbReference>
<dbReference type="Pfam" id="PF00651">
    <property type="entry name" value="BTB"/>
    <property type="match status" value="1"/>
</dbReference>
<dbReference type="AlphaFoldDB" id="A0AAV1QXG9"/>
<feature type="region of interest" description="Disordered" evidence="5">
    <location>
        <begin position="588"/>
        <end position="627"/>
    </location>
</feature>
<dbReference type="InterPro" id="IPR043454">
    <property type="entry name" value="NPH3/RPT2-like"/>
</dbReference>
<dbReference type="Proteomes" id="UP001314170">
    <property type="component" value="Unassembled WGS sequence"/>
</dbReference>
<dbReference type="InterPro" id="IPR027356">
    <property type="entry name" value="NPH3_dom"/>
</dbReference>
<evidence type="ECO:0000256" key="3">
    <source>
        <dbReference type="PROSITE-ProRule" id="PRU00982"/>
    </source>
</evidence>
<dbReference type="PROSITE" id="PS50097">
    <property type="entry name" value="BTB"/>
    <property type="match status" value="1"/>
</dbReference>
<feature type="domain" description="BTB" evidence="6">
    <location>
        <begin position="28"/>
        <end position="98"/>
    </location>
</feature>
<dbReference type="EMBL" id="CAWUPB010000850">
    <property type="protein sequence ID" value="CAK7325455.1"/>
    <property type="molecule type" value="Genomic_DNA"/>
</dbReference>
<accession>A0AAV1QXG9</accession>
<evidence type="ECO:0000256" key="5">
    <source>
        <dbReference type="SAM" id="MobiDB-lite"/>
    </source>
</evidence>
<dbReference type="Pfam" id="PF03000">
    <property type="entry name" value="NPH3"/>
    <property type="match status" value="1"/>
</dbReference>
<comment type="caution">
    <text evidence="8">The sequence shown here is derived from an EMBL/GenBank/DDBJ whole genome shotgun (WGS) entry which is preliminary data.</text>
</comment>
<evidence type="ECO:0000259" key="7">
    <source>
        <dbReference type="PROSITE" id="PS51649"/>
    </source>
</evidence>